<keyword evidence="2" id="KW-0418">Kinase</keyword>
<proteinExistence type="predicted"/>
<feature type="domain" description="Carbohydrate kinase FGGY N-terminal" evidence="3">
    <location>
        <begin position="10"/>
        <end position="257"/>
    </location>
</feature>
<dbReference type="Gene3D" id="3.30.420.40">
    <property type="match status" value="1"/>
</dbReference>
<gene>
    <name evidence="4" type="ORF">METZ01_LOCUS329488</name>
</gene>
<organism evidence="4">
    <name type="scientific">marine metagenome</name>
    <dbReference type="NCBI Taxonomy" id="408172"/>
    <lineage>
        <taxon>unclassified sequences</taxon>
        <taxon>metagenomes</taxon>
        <taxon>ecological metagenomes</taxon>
    </lineage>
</organism>
<evidence type="ECO:0000256" key="1">
    <source>
        <dbReference type="ARBA" id="ARBA00022679"/>
    </source>
</evidence>
<keyword evidence="1" id="KW-0808">Transferase</keyword>
<reference evidence="4" key="1">
    <citation type="submission" date="2018-05" db="EMBL/GenBank/DDBJ databases">
        <authorList>
            <person name="Lanie J.A."/>
            <person name="Ng W.-L."/>
            <person name="Kazmierczak K.M."/>
            <person name="Andrzejewski T.M."/>
            <person name="Davidsen T.M."/>
            <person name="Wayne K.J."/>
            <person name="Tettelin H."/>
            <person name="Glass J.I."/>
            <person name="Rusch D."/>
            <person name="Podicherti R."/>
            <person name="Tsui H.-C.T."/>
            <person name="Winkler M.E."/>
        </authorList>
    </citation>
    <scope>NUCLEOTIDE SEQUENCE</scope>
</reference>
<name>A0A382PTH1_9ZZZZ</name>
<dbReference type="InterPro" id="IPR018484">
    <property type="entry name" value="FGGY_N"/>
</dbReference>
<accession>A0A382PTH1</accession>
<dbReference type="PANTHER" id="PTHR43095">
    <property type="entry name" value="SUGAR KINASE"/>
    <property type="match status" value="1"/>
</dbReference>
<evidence type="ECO:0000256" key="2">
    <source>
        <dbReference type="ARBA" id="ARBA00022777"/>
    </source>
</evidence>
<protein>
    <recommendedName>
        <fullName evidence="3">Carbohydrate kinase FGGY N-terminal domain-containing protein</fullName>
    </recommendedName>
</protein>
<dbReference type="GO" id="GO:0005975">
    <property type="term" value="P:carbohydrate metabolic process"/>
    <property type="evidence" value="ECO:0007669"/>
    <property type="project" value="InterPro"/>
</dbReference>
<feature type="non-terminal residue" evidence="4">
    <location>
        <position position="306"/>
    </location>
</feature>
<evidence type="ECO:0000313" key="4">
    <source>
        <dbReference type="EMBL" id="SVC76634.1"/>
    </source>
</evidence>
<dbReference type="InterPro" id="IPR050406">
    <property type="entry name" value="FGGY_Carb_Kinase"/>
</dbReference>
<evidence type="ECO:0000259" key="3">
    <source>
        <dbReference type="Pfam" id="PF00370"/>
    </source>
</evidence>
<dbReference type="AlphaFoldDB" id="A0A382PTH1"/>
<dbReference type="Pfam" id="PF00370">
    <property type="entry name" value="FGGY_N"/>
    <property type="match status" value="1"/>
</dbReference>
<dbReference type="PANTHER" id="PTHR43095:SF2">
    <property type="entry name" value="GLUCONOKINASE"/>
    <property type="match status" value="1"/>
</dbReference>
<sequence length="306" mass="33953">MTTNNFTDCVLAIDIGSSSIKAGLFSSQCDLVEGSLVAVLHSQKFTSDGGVEENASLLRSSIESVIDGIVAMVEHRNLNIITVAIDSMASTIVGLDKNNDPVTPFFSYADTRNSEDVDNLKSLIDVDRVHQRTGVIQHTSYLPARIMWYKRTQPKLYSEISKWVDISTYIYLQWFHPEKVKSSFCISSWSGMIDRFRRSWDQELLNILDIDLFNLPELSSWDEPVSGLNKQFSDRWKPLKEVPFLLSVGDGLTANLGSGCVDSSKLAVTIGSTGAMRTIVSGNPKVPMGLWAYCFGRDMNILGGSF</sequence>
<dbReference type="EMBL" id="UINC01109666">
    <property type="protein sequence ID" value="SVC76634.1"/>
    <property type="molecule type" value="Genomic_DNA"/>
</dbReference>
<dbReference type="GO" id="GO:0016301">
    <property type="term" value="F:kinase activity"/>
    <property type="evidence" value="ECO:0007669"/>
    <property type="project" value="UniProtKB-KW"/>
</dbReference>
<dbReference type="SUPFAM" id="SSF53067">
    <property type="entry name" value="Actin-like ATPase domain"/>
    <property type="match status" value="1"/>
</dbReference>
<dbReference type="InterPro" id="IPR043129">
    <property type="entry name" value="ATPase_NBD"/>
</dbReference>